<evidence type="ECO:0000313" key="6">
    <source>
        <dbReference type="EMBL" id="OHT11384.1"/>
    </source>
</evidence>
<dbReference type="OrthoDB" id="266663at2759"/>
<keyword evidence="7" id="KW-1185">Reference proteome</keyword>
<dbReference type="AlphaFoldDB" id="A0A1J4KKA3"/>
<dbReference type="GeneID" id="94835348"/>
<dbReference type="SUPFAM" id="SSF52799">
    <property type="entry name" value="(Phosphotyrosine protein) phosphatases II"/>
    <property type="match status" value="2"/>
</dbReference>
<dbReference type="InterPro" id="IPR029260">
    <property type="entry name" value="DSPn"/>
</dbReference>
<dbReference type="FunFam" id="3.90.190.10:FF:000006">
    <property type="entry name" value="Dual specificity protein phosphatase CDC14B"/>
    <property type="match status" value="1"/>
</dbReference>
<dbReference type="EMBL" id="MLAK01000589">
    <property type="protein sequence ID" value="OHT11384.1"/>
    <property type="molecule type" value="Genomic_DNA"/>
</dbReference>
<sequence length="327" mass="37836">MRIACAHQNIHIIKDRLLFSILRSKPRNTNQFYYFTVEDDPEFQYRPFFDDFGPPSLPKLCRFVHKVRKLLEERKENIVHFYSSPSPTAKSNMSLYISFFRMIHLNLTAKEAYQPIEPISGRLKPFRDASNSKSLLDLTVLDVLKGIQKAMDMNFFDFEKFDIQKWEELEQLAKGNMNWIVPNKLLAMSTPYSFGEIPNSGRSNPDNKEEEVPPIKLATPKDVIPTLKDELGITDVVRLNKKFYDAAEFKENGLNHTDLYFPDGTIPPDRIIQEFFKILDEEKSVVAVHCKAGLGRAFVSIFEIFVSEIFFPLDQSFFSLSISTILV</sequence>
<feature type="domain" description="Dual specificity/tyrosine protein phosphatase N-terminal" evidence="5">
    <location>
        <begin position="12"/>
        <end position="150"/>
    </location>
</feature>
<name>A0A1J4KKA3_9EUKA</name>
<accession>A0A1J4KKA3</accession>
<organism evidence="6 7">
    <name type="scientific">Tritrichomonas foetus</name>
    <dbReference type="NCBI Taxonomy" id="1144522"/>
    <lineage>
        <taxon>Eukaryota</taxon>
        <taxon>Metamonada</taxon>
        <taxon>Parabasalia</taxon>
        <taxon>Tritrichomonadida</taxon>
        <taxon>Tritrichomonadidae</taxon>
        <taxon>Tritrichomonas</taxon>
    </lineage>
</organism>
<dbReference type="Gene3D" id="3.90.190.10">
    <property type="entry name" value="Protein tyrosine phosphatase superfamily"/>
    <property type="match status" value="2"/>
</dbReference>
<evidence type="ECO:0000313" key="7">
    <source>
        <dbReference type="Proteomes" id="UP000179807"/>
    </source>
</evidence>
<dbReference type="Pfam" id="PF14671">
    <property type="entry name" value="DSPn"/>
    <property type="match status" value="1"/>
</dbReference>
<dbReference type="InterPro" id="IPR050561">
    <property type="entry name" value="PTP"/>
</dbReference>
<dbReference type="PANTHER" id="PTHR23339">
    <property type="entry name" value="TYROSINE SPECIFIC PROTEIN PHOSPHATASE AND DUAL SPECIFICITY PROTEIN PHOSPHATASE"/>
    <property type="match status" value="1"/>
</dbReference>
<reference evidence="6" key="1">
    <citation type="submission" date="2016-10" db="EMBL/GenBank/DDBJ databases">
        <authorList>
            <person name="Benchimol M."/>
            <person name="Almeida L.G."/>
            <person name="Vasconcelos A.T."/>
            <person name="Perreira-Neves A."/>
            <person name="Rosa I.A."/>
            <person name="Tasca T."/>
            <person name="Bogo M.R."/>
            <person name="de Souza W."/>
        </authorList>
    </citation>
    <scope>NUCLEOTIDE SEQUENCE [LARGE SCALE GENOMIC DNA]</scope>
    <source>
        <strain evidence="6">K</strain>
    </source>
</reference>
<gene>
    <name evidence="6" type="ORF">TRFO_19191</name>
</gene>
<dbReference type="EC" id="3.1.3.48" evidence="2"/>
<dbReference type="RefSeq" id="XP_068364520.1">
    <property type="nucleotide sequence ID" value="XM_068500644.1"/>
</dbReference>
<evidence type="ECO:0000256" key="1">
    <source>
        <dbReference type="ARBA" id="ARBA00007315"/>
    </source>
</evidence>
<proteinExistence type="inferred from homology"/>
<dbReference type="InterPro" id="IPR029021">
    <property type="entry name" value="Prot-tyrosine_phosphatase-like"/>
</dbReference>
<evidence type="ECO:0000256" key="4">
    <source>
        <dbReference type="ARBA" id="ARBA00022912"/>
    </source>
</evidence>
<evidence type="ECO:0000256" key="3">
    <source>
        <dbReference type="ARBA" id="ARBA00022801"/>
    </source>
</evidence>
<dbReference type="VEuPathDB" id="TrichDB:TRFO_19191"/>
<keyword evidence="3" id="KW-0378">Hydrolase</keyword>
<dbReference type="Pfam" id="PF22785">
    <property type="entry name" value="Tc-R-P"/>
    <property type="match status" value="1"/>
</dbReference>
<keyword evidence="4" id="KW-0904">Protein phosphatase</keyword>
<comment type="caution">
    <text evidence="6">The sequence shown here is derived from an EMBL/GenBank/DDBJ whole genome shotgun (WGS) entry which is preliminary data.</text>
</comment>
<dbReference type="GO" id="GO:0004725">
    <property type="term" value="F:protein tyrosine phosphatase activity"/>
    <property type="evidence" value="ECO:0007669"/>
    <property type="project" value="UniProtKB-EC"/>
</dbReference>
<dbReference type="CDD" id="cd17657">
    <property type="entry name" value="CDC14_N"/>
    <property type="match status" value="1"/>
</dbReference>
<dbReference type="Proteomes" id="UP000179807">
    <property type="component" value="Unassembled WGS sequence"/>
</dbReference>
<evidence type="ECO:0000259" key="5">
    <source>
        <dbReference type="Pfam" id="PF14671"/>
    </source>
</evidence>
<protein>
    <recommendedName>
        <fullName evidence="2">protein-tyrosine-phosphatase</fullName>
        <ecNumber evidence="2">3.1.3.48</ecNumber>
    </recommendedName>
</protein>
<comment type="similarity">
    <text evidence="1">Belongs to the protein-tyrosine phosphatase family. Non-receptor class CDC14 subfamily.</text>
</comment>
<evidence type="ECO:0000256" key="2">
    <source>
        <dbReference type="ARBA" id="ARBA00013064"/>
    </source>
</evidence>